<dbReference type="EMBL" id="CP037423">
    <property type="protein sequence ID" value="QDV40269.1"/>
    <property type="molecule type" value="Genomic_DNA"/>
</dbReference>
<accession>A0A518HHI5</accession>
<dbReference type="AlphaFoldDB" id="A0A518HHI5"/>
<organism evidence="1 2">
    <name type="scientific">Stieleria neptunia</name>
    <dbReference type="NCBI Taxonomy" id="2527979"/>
    <lineage>
        <taxon>Bacteria</taxon>
        <taxon>Pseudomonadati</taxon>
        <taxon>Planctomycetota</taxon>
        <taxon>Planctomycetia</taxon>
        <taxon>Pirellulales</taxon>
        <taxon>Pirellulaceae</taxon>
        <taxon>Stieleria</taxon>
    </lineage>
</organism>
<evidence type="ECO:0000313" key="1">
    <source>
        <dbReference type="EMBL" id="QDV40269.1"/>
    </source>
</evidence>
<gene>
    <name evidence="1" type="ORF">Enr13x_00750</name>
</gene>
<proteinExistence type="predicted"/>
<name>A0A518HHI5_9BACT</name>
<sequence length="167" mass="18957">MPGLGVDRETHCAGLPGLSKSVLSIPVADTTGKHCASPPGFIATPQRHRYSKGREISTAIPMEYIGTERRWHALSSWPDARTIRPHTQARSRRQSKIQCRSPCRGERWTFTNKQCVVIRRQSSNAPYVFGRLRTLHTSTRCSRINNLRRLNLATESRQTMQLNFATN</sequence>
<protein>
    <submittedName>
        <fullName evidence="1">Uncharacterized protein</fullName>
    </submittedName>
</protein>
<dbReference type="Proteomes" id="UP000319004">
    <property type="component" value="Chromosome"/>
</dbReference>
<dbReference type="KEGG" id="snep:Enr13x_00750"/>
<evidence type="ECO:0000313" key="2">
    <source>
        <dbReference type="Proteomes" id="UP000319004"/>
    </source>
</evidence>
<reference evidence="1 2" key="1">
    <citation type="submission" date="2019-03" db="EMBL/GenBank/DDBJ databases">
        <title>Deep-cultivation of Planctomycetes and their phenomic and genomic characterization uncovers novel biology.</title>
        <authorList>
            <person name="Wiegand S."/>
            <person name="Jogler M."/>
            <person name="Boedeker C."/>
            <person name="Pinto D."/>
            <person name="Vollmers J."/>
            <person name="Rivas-Marin E."/>
            <person name="Kohn T."/>
            <person name="Peeters S.H."/>
            <person name="Heuer A."/>
            <person name="Rast P."/>
            <person name="Oberbeckmann S."/>
            <person name="Bunk B."/>
            <person name="Jeske O."/>
            <person name="Meyerdierks A."/>
            <person name="Storesund J.E."/>
            <person name="Kallscheuer N."/>
            <person name="Luecker S."/>
            <person name="Lage O.M."/>
            <person name="Pohl T."/>
            <person name="Merkel B.J."/>
            <person name="Hornburger P."/>
            <person name="Mueller R.-W."/>
            <person name="Bruemmer F."/>
            <person name="Labrenz M."/>
            <person name="Spormann A.M."/>
            <person name="Op den Camp H."/>
            <person name="Overmann J."/>
            <person name="Amann R."/>
            <person name="Jetten M.S.M."/>
            <person name="Mascher T."/>
            <person name="Medema M.H."/>
            <person name="Devos D.P."/>
            <person name="Kaster A.-K."/>
            <person name="Ovreas L."/>
            <person name="Rohde M."/>
            <person name="Galperin M.Y."/>
            <person name="Jogler C."/>
        </authorList>
    </citation>
    <scope>NUCLEOTIDE SEQUENCE [LARGE SCALE GENOMIC DNA]</scope>
    <source>
        <strain evidence="1 2">Enr13</strain>
    </source>
</reference>
<keyword evidence="2" id="KW-1185">Reference proteome</keyword>